<proteinExistence type="predicted"/>
<dbReference type="RefSeq" id="WP_083398279.1">
    <property type="nucleotide sequence ID" value="NZ_FOUB01000002.1"/>
</dbReference>
<dbReference type="AlphaFoldDB" id="A0A1I4JR87"/>
<evidence type="ECO:0000256" key="1">
    <source>
        <dbReference type="SAM" id="Coils"/>
    </source>
</evidence>
<evidence type="ECO:0000313" key="3">
    <source>
        <dbReference type="EMBL" id="SFL69052.1"/>
    </source>
</evidence>
<organism evidence="3 4">
    <name type="scientific">Nitrosomonas communis</name>
    <dbReference type="NCBI Taxonomy" id="44574"/>
    <lineage>
        <taxon>Bacteria</taxon>
        <taxon>Pseudomonadati</taxon>
        <taxon>Pseudomonadota</taxon>
        <taxon>Betaproteobacteria</taxon>
        <taxon>Nitrosomonadales</taxon>
        <taxon>Nitrosomonadaceae</taxon>
        <taxon>Nitrosomonas</taxon>
    </lineage>
</organism>
<feature type="signal peptide" evidence="2">
    <location>
        <begin position="1"/>
        <end position="23"/>
    </location>
</feature>
<accession>A0A1I4JR87</accession>
<keyword evidence="2" id="KW-0732">Signal</keyword>
<dbReference type="EMBL" id="FOUB01000002">
    <property type="protein sequence ID" value="SFL69052.1"/>
    <property type="molecule type" value="Genomic_DNA"/>
</dbReference>
<dbReference type="Proteomes" id="UP000183287">
    <property type="component" value="Unassembled WGS sequence"/>
</dbReference>
<feature type="coiled-coil region" evidence="1">
    <location>
        <begin position="51"/>
        <end position="78"/>
    </location>
</feature>
<keyword evidence="1" id="KW-0175">Coiled coil</keyword>
<dbReference type="OrthoDB" id="8562971at2"/>
<sequence length="139" mass="15937">MMKRLTFSMIILMLGFLVGCAQMSPIGSVPSNDLYSGKLHTIDPNNHDAMANYYEEAANEMKAKLKAQKERLKDYDSHSYYYGRRGQDIRSHTSANIRMYENAIQENMKEAALHRKMARDQEKQEFGLIREEAAGSPLN</sequence>
<reference evidence="4" key="1">
    <citation type="submission" date="2016-10" db="EMBL/GenBank/DDBJ databases">
        <authorList>
            <person name="Varghese N."/>
            <person name="Submissions S."/>
        </authorList>
    </citation>
    <scope>NUCLEOTIDE SEQUENCE [LARGE SCALE GENOMIC DNA]</scope>
    <source>
        <strain evidence="4">Nm44</strain>
    </source>
</reference>
<gene>
    <name evidence="3" type="ORF">SAMN05421863_1002174</name>
</gene>
<protein>
    <recommendedName>
        <fullName evidence="5">DUF4398 domain-containing protein</fullName>
    </recommendedName>
</protein>
<evidence type="ECO:0000256" key="2">
    <source>
        <dbReference type="SAM" id="SignalP"/>
    </source>
</evidence>
<evidence type="ECO:0008006" key="5">
    <source>
        <dbReference type="Google" id="ProtNLM"/>
    </source>
</evidence>
<keyword evidence="4" id="KW-1185">Reference proteome</keyword>
<feature type="chain" id="PRO_5010158785" description="DUF4398 domain-containing protein" evidence="2">
    <location>
        <begin position="24"/>
        <end position="139"/>
    </location>
</feature>
<dbReference type="PROSITE" id="PS51257">
    <property type="entry name" value="PROKAR_LIPOPROTEIN"/>
    <property type="match status" value="1"/>
</dbReference>
<name>A0A1I4JR87_9PROT</name>
<evidence type="ECO:0000313" key="4">
    <source>
        <dbReference type="Proteomes" id="UP000183287"/>
    </source>
</evidence>